<evidence type="ECO:0000313" key="1">
    <source>
        <dbReference type="EMBL" id="SVA03863.1"/>
    </source>
</evidence>
<gene>
    <name evidence="1" type="ORF">METZ01_LOCUS56717</name>
</gene>
<reference evidence="1" key="1">
    <citation type="submission" date="2018-05" db="EMBL/GenBank/DDBJ databases">
        <authorList>
            <person name="Lanie J.A."/>
            <person name="Ng W.-L."/>
            <person name="Kazmierczak K.M."/>
            <person name="Andrzejewski T.M."/>
            <person name="Davidsen T.M."/>
            <person name="Wayne K.J."/>
            <person name="Tettelin H."/>
            <person name="Glass J.I."/>
            <person name="Rusch D."/>
            <person name="Podicherti R."/>
            <person name="Tsui H.-C.T."/>
            <person name="Winkler M.E."/>
        </authorList>
    </citation>
    <scope>NUCLEOTIDE SEQUENCE</scope>
</reference>
<dbReference type="AlphaFoldDB" id="A0A381SRE1"/>
<accession>A0A381SRE1</accession>
<proteinExistence type="predicted"/>
<name>A0A381SRE1_9ZZZZ</name>
<protein>
    <submittedName>
        <fullName evidence="1">Uncharacterized protein</fullName>
    </submittedName>
</protein>
<dbReference type="EMBL" id="UINC01003160">
    <property type="protein sequence ID" value="SVA03863.1"/>
    <property type="molecule type" value="Genomic_DNA"/>
</dbReference>
<sequence length="39" mass="4666">MKINLIFILMQGEEIPNFYTETASIYLGFFFTQNVYIQQ</sequence>
<organism evidence="1">
    <name type="scientific">marine metagenome</name>
    <dbReference type="NCBI Taxonomy" id="408172"/>
    <lineage>
        <taxon>unclassified sequences</taxon>
        <taxon>metagenomes</taxon>
        <taxon>ecological metagenomes</taxon>
    </lineage>
</organism>